<gene>
    <name evidence="1" type="ORF">LCGC14_2731110</name>
</gene>
<name>A0A0F8ZUI9_9ZZZZ</name>
<evidence type="ECO:0000313" key="1">
    <source>
        <dbReference type="EMBL" id="KKK89635.1"/>
    </source>
</evidence>
<feature type="non-terminal residue" evidence="1">
    <location>
        <position position="131"/>
    </location>
</feature>
<dbReference type="AlphaFoldDB" id="A0A0F8ZUI9"/>
<sequence length="131" mass="14528">MSIDKLSVFEEFPPGKDQGRIVLWIKKMYRSISRKINFLLSLVNSGFVEIPADDVVPGADGNWRWRVDGADLVLQRKISGTWTDTAIKMFSTGTITSGDITIFDPTPILVFQDSNSLGAASVGFIEWRDSG</sequence>
<comment type="caution">
    <text evidence="1">The sequence shown here is derived from an EMBL/GenBank/DDBJ whole genome shotgun (WGS) entry which is preliminary data.</text>
</comment>
<protein>
    <submittedName>
        <fullName evidence="1">Uncharacterized protein</fullName>
    </submittedName>
</protein>
<organism evidence="1">
    <name type="scientific">marine sediment metagenome</name>
    <dbReference type="NCBI Taxonomy" id="412755"/>
    <lineage>
        <taxon>unclassified sequences</taxon>
        <taxon>metagenomes</taxon>
        <taxon>ecological metagenomes</taxon>
    </lineage>
</organism>
<reference evidence="1" key="1">
    <citation type="journal article" date="2015" name="Nature">
        <title>Complex archaea that bridge the gap between prokaryotes and eukaryotes.</title>
        <authorList>
            <person name="Spang A."/>
            <person name="Saw J.H."/>
            <person name="Jorgensen S.L."/>
            <person name="Zaremba-Niedzwiedzka K."/>
            <person name="Martijn J."/>
            <person name="Lind A.E."/>
            <person name="van Eijk R."/>
            <person name="Schleper C."/>
            <person name="Guy L."/>
            <person name="Ettema T.J."/>
        </authorList>
    </citation>
    <scope>NUCLEOTIDE SEQUENCE</scope>
</reference>
<proteinExistence type="predicted"/>
<accession>A0A0F8ZUI9</accession>
<dbReference type="EMBL" id="LAZR01049442">
    <property type="protein sequence ID" value="KKK89635.1"/>
    <property type="molecule type" value="Genomic_DNA"/>
</dbReference>